<dbReference type="GO" id="GO:0043024">
    <property type="term" value="F:ribosomal small subunit binding"/>
    <property type="evidence" value="ECO:0007669"/>
    <property type="project" value="TreeGrafter"/>
</dbReference>
<dbReference type="InterPro" id="IPR015946">
    <property type="entry name" value="KH_dom-like_a/b"/>
</dbReference>
<dbReference type="Proteomes" id="UP000623129">
    <property type="component" value="Unassembled WGS sequence"/>
</dbReference>
<organism evidence="2 3">
    <name type="scientific">Carex littledalei</name>
    <dbReference type="NCBI Taxonomy" id="544730"/>
    <lineage>
        <taxon>Eukaryota</taxon>
        <taxon>Viridiplantae</taxon>
        <taxon>Streptophyta</taxon>
        <taxon>Embryophyta</taxon>
        <taxon>Tracheophyta</taxon>
        <taxon>Spermatophyta</taxon>
        <taxon>Magnoliopsida</taxon>
        <taxon>Liliopsida</taxon>
        <taxon>Poales</taxon>
        <taxon>Cyperaceae</taxon>
        <taxon>Cyperoideae</taxon>
        <taxon>Cariceae</taxon>
        <taxon>Carex</taxon>
        <taxon>Carex subgen. Euthyceras</taxon>
    </lineage>
</organism>
<comment type="caution">
    <text evidence="2">The sequence shown here is derived from an EMBL/GenBank/DDBJ whole genome shotgun (WGS) entry which is preliminary data.</text>
</comment>
<dbReference type="HAMAP" id="MF_00003">
    <property type="entry name" value="RbfA"/>
    <property type="match status" value="1"/>
</dbReference>
<dbReference type="PANTHER" id="PTHR33515">
    <property type="entry name" value="RIBOSOME-BINDING FACTOR A, CHLOROPLASTIC-RELATED"/>
    <property type="match status" value="1"/>
</dbReference>
<feature type="region of interest" description="Disordered" evidence="1">
    <location>
        <begin position="190"/>
        <end position="222"/>
    </location>
</feature>
<name>A0A833QMR1_9POAL</name>
<dbReference type="InterPro" id="IPR020053">
    <property type="entry name" value="Ribosome-bd_factorA_CS"/>
</dbReference>
<sequence>MLLSRGVSSPPLPLSRATSLQSAFAYASPIHFPSTPTLSLAALVATTREDKRERGAGVRCMAKEKRVDMVSKQIMRELAEIIDRDQVVRHAILPESALGADLYLSSVTTVTDVEVTDDLQIARVFVTVFGDKRGKEVAIAGLKAKAKYIRSRLGKRMKLRLTPQLRFIEDDSIDRGCEVIALLDKIKEEREEEEREAITGRDEKKKKSSKISDELEGVEGWDDGELDEDHMFFVK</sequence>
<dbReference type="AlphaFoldDB" id="A0A833QMR1"/>
<proteinExistence type="inferred from homology"/>
<dbReference type="GO" id="GO:0006364">
    <property type="term" value="P:rRNA processing"/>
    <property type="evidence" value="ECO:0007669"/>
    <property type="project" value="InterPro"/>
</dbReference>
<evidence type="ECO:0000313" key="3">
    <source>
        <dbReference type="Proteomes" id="UP000623129"/>
    </source>
</evidence>
<dbReference type="NCBIfam" id="TIGR00082">
    <property type="entry name" value="rbfA"/>
    <property type="match status" value="1"/>
</dbReference>
<dbReference type="OrthoDB" id="2015319at2759"/>
<evidence type="ECO:0000256" key="1">
    <source>
        <dbReference type="SAM" id="MobiDB-lite"/>
    </source>
</evidence>
<protein>
    <recommendedName>
        <fullName evidence="4">Ribosome-binding factor A</fullName>
    </recommendedName>
</protein>
<dbReference type="EMBL" id="SWLB01000021">
    <property type="protein sequence ID" value="KAF3324736.1"/>
    <property type="molecule type" value="Genomic_DNA"/>
</dbReference>
<dbReference type="PANTHER" id="PTHR33515:SF1">
    <property type="entry name" value="RIBOSOME-BINDING FACTOR A, CHLOROPLASTIC-RELATED"/>
    <property type="match status" value="1"/>
</dbReference>
<dbReference type="SUPFAM" id="SSF89919">
    <property type="entry name" value="Ribosome-binding factor A, RbfA"/>
    <property type="match status" value="1"/>
</dbReference>
<dbReference type="Gene3D" id="3.30.300.20">
    <property type="match status" value="1"/>
</dbReference>
<evidence type="ECO:0008006" key="4">
    <source>
        <dbReference type="Google" id="ProtNLM"/>
    </source>
</evidence>
<keyword evidence="3" id="KW-1185">Reference proteome</keyword>
<dbReference type="InterPro" id="IPR000238">
    <property type="entry name" value="RbfA"/>
</dbReference>
<feature type="compositionally biased region" description="Basic and acidic residues" evidence="1">
    <location>
        <begin position="196"/>
        <end position="213"/>
    </location>
</feature>
<gene>
    <name evidence="2" type="ORF">FCM35_KLT10893</name>
</gene>
<accession>A0A833QMR1</accession>
<reference evidence="2" key="1">
    <citation type="submission" date="2020-01" db="EMBL/GenBank/DDBJ databases">
        <title>Genome sequence of Kobresia littledalei, the first chromosome-level genome in the family Cyperaceae.</title>
        <authorList>
            <person name="Qu G."/>
        </authorList>
    </citation>
    <scope>NUCLEOTIDE SEQUENCE</scope>
    <source>
        <strain evidence="2">C.B.Clarke</strain>
        <tissue evidence="2">Leaf</tissue>
    </source>
</reference>
<evidence type="ECO:0000313" key="2">
    <source>
        <dbReference type="EMBL" id="KAF3324736.1"/>
    </source>
</evidence>
<dbReference type="InterPro" id="IPR023799">
    <property type="entry name" value="RbfA_dom_sf"/>
</dbReference>
<dbReference type="Pfam" id="PF02033">
    <property type="entry name" value="RBFA"/>
    <property type="match status" value="1"/>
</dbReference>
<dbReference type="PROSITE" id="PS01319">
    <property type="entry name" value="RBFA"/>
    <property type="match status" value="1"/>
</dbReference>